<protein>
    <recommendedName>
        <fullName evidence="3">Nif11 domain-containing protein</fullName>
    </recommendedName>
</protein>
<gene>
    <name evidence="1" type="ORF">DEW08_18705</name>
</gene>
<proteinExistence type="predicted"/>
<keyword evidence="2" id="KW-1185">Reference proteome</keyword>
<name>A0A2S2CUR3_9PROT</name>
<dbReference type="EMBL" id="CP029354">
    <property type="protein sequence ID" value="AWK88155.1"/>
    <property type="molecule type" value="Genomic_DNA"/>
</dbReference>
<reference evidence="2" key="1">
    <citation type="submission" date="2018-05" db="EMBL/GenBank/DDBJ databases">
        <title>Azospirillum thermophila sp. nov., a novel isolated from hot spring.</title>
        <authorList>
            <person name="Zhao Z."/>
        </authorList>
    </citation>
    <scope>NUCLEOTIDE SEQUENCE [LARGE SCALE GENOMIC DNA]</scope>
    <source>
        <strain evidence="2">CFH 70021</strain>
    </source>
</reference>
<evidence type="ECO:0000313" key="2">
    <source>
        <dbReference type="Proteomes" id="UP000245629"/>
    </source>
</evidence>
<organism evidence="1 2">
    <name type="scientific">Azospirillum thermophilum</name>
    <dbReference type="NCBI Taxonomy" id="2202148"/>
    <lineage>
        <taxon>Bacteria</taxon>
        <taxon>Pseudomonadati</taxon>
        <taxon>Pseudomonadota</taxon>
        <taxon>Alphaproteobacteria</taxon>
        <taxon>Rhodospirillales</taxon>
        <taxon>Azospirillaceae</taxon>
        <taxon>Azospirillum</taxon>
    </lineage>
</organism>
<evidence type="ECO:0008006" key="3">
    <source>
        <dbReference type="Google" id="ProtNLM"/>
    </source>
</evidence>
<dbReference type="KEGG" id="azz:DEW08_18705"/>
<evidence type="ECO:0000313" key="1">
    <source>
        <dbReference type="EMBL" id="AWK88155.1"/>
    </source>
</evidence>
<dbReference type="AlphaFoldDB" id="A0A2S2CUR3"/>
<sequence>MPFTAINEKKDSTMTASLPIDDLTRLLSEKPEVIEALKGAATPQAAAALLAGAARDGGIAIDPAALAAFYQEQVAASGSALSDDDLDRISAGGVVDSVFMSIFTLGIGCLVVSIQANNKPGKCGSALG</sequence>
<accession>A0A2S2CUR3</accession>
<dbReference type="Proteomes" id="UP000245629">
    <property type="component" value="Chromosome 3"/>
</dbReference>